<dbReference type="InterPro" id="IPR011199">
    <property type="entry name" value="Bacillithiol_biosynth_BshC"/>
</dbReference>
<dbReference type="OrthoDB" id="9765151at2"/>
<comment type="caution">
    <text evidence="5">The sequence shown here is derived from an EMBL/GenBank/DDBJ whole genome shotgun (WGS) entry which is preliminary data.</text>
</comment>
<evidence type="ECO:0000259" key="3">
    <source>
        <dbReference type="Pfam" id="PF10079"/>
    </source>
</evidence>
<proteinExistence type="inferred from homology"/>
<dbReference type="Pfam" id="PF24850">
    <property type="entry name" value="CC_BshC"/>
    <property type="match status" value="1"/>
</dbReference>
<comment type="function">
    <text evidence="2">Involved in bacillithiol (BSH) biosynthesis. May catalyze the last step of the pathway, the addition of cysteine to glucosamine malate (GlcN-Mal) to generate BSH.</text>
</comment>
<protein>
    <recommendedName>
        <fullName evidence="2">Putative cysteine ligase BshC</fullName>
        <ecNumber evidence="2">6.-.-.-</ecNumber>
    </recommendedName>
</protein>
<keyword evidence="1 2" id="KW-0436">Ligase</keyword>
<evidence type="ECO:0000256" key="1">
    <source>
        <dbReference type="ARBA" id="ARBA00022598"/>
    </source>
</evidence>
<dbReference type="NCBIfam" id="TIGR03998">
    <property type="entry name" value="thiol_BshC"/>
    <property type="match status" value="1"/>
</dbReference>
<sequence>MKIETASWPKSQPLAEQYTSAFENVQSFYDFAPGAWTERAGWLDSGSSPAANRGELVKLLMAFNEKSENAPEAIENIRLLRDPRTLVIAGGQQAGLFTGPLLVVYKAITVLQAAREASAQLGRPVVPVFWIAGEDHDFDEVNHTYVMSPQQSIEKVQIAHPTGIRTSISRLSITEWSDAIKQLEGQLPDTEFKAPLLDKLQAFAERSDTLVSYFARIVADMFGRHGLVLIDSDDPSLRKLEAPMFRHMLEAHRDIREAVEAGVANVEALGYRPQAETAADSVNLFIFREDGERVLLHSDGDDFTDRKKQFRYGMEQLLEWTEQAPQRFSNNVMTRPAMQDYVLPVLGVVLGPGEIAYWSQLKGVFHALGMRMPIIVPRQEYTLLEGTIVKHMDKYGLSFEDVLGCFEEKKNGWLKEQDELKLEQRFDEIELKFNDMYTPLVEDIAGINAGLRKLGETNMQKIAEQIRFLKGKAIDARQAQQESAVRQLDRIRLTISPIGKLQERVYNVYAYLNKYGDSWLHVLAETPYEPDGLHRIVHL</sequence>
<feature type="domain" description="Bacillithiol biosynthesis BshC N-terminal Rossmann-like" evidence="3">
    <location>
        <begin position="1"/>
        <end position="378"/>
    </location>
</feature>
<dbReference type="InterPro" id="IPR055398">
    <property type="entry name" value="Rossmann-like_BshC"/>
</dbReference>
<gene>
    <name evidence="2 5" type="primary">bshC</name>
    <name evidence="5" type="ORF">DQG23_17795</name>
</gene>
<accession>A0A329MJ06</accession>
<evidence type="ECO:0000256" key="2">
    <source>
        <dbReference type="HAMAP-Rule" id="MF_01867"/>
    </source>
</evidence>
<comment type="similarity">
    <text evidence="2">Belongs to the BshC family.</text>
</comment>
<evidence type="ECO:0000313" key="5">
    <source>
        <dbReference type="EMBL" id="RAV19795.1"/>
    </source>
</evidence>
<reference evidence="5 6" key="1">
    <citation type="journal article" date="2009" name="Int. J. Syst. Evol. Microbiol.">
        <title>Paenibacillus contaminans sp. nov., isolated from a contaminated laboratory plate.</title>
        <authorList>
            <person name="Chou J.H."/>
            <person name="Lee J.H."/>
            <person name="Lin M.C."/>
            <person name="Chang P.S."/>
            <person name="Arun A.B."/>
            <person name="Young C.C."/>
            <person name="Chen W.M."/>
        </authorList>
    </citation>
    <scope>NUCLEOTIDE SEQUENCE [LARGE SCALE GENOMIC DNA]</scope>
    <source>
        <strain evidence="5 6">CKOBP-6</strain>
    </source>
</reference>
<organism evidence="5 6">
    <name type="scientific">Paenibacillus contaminans</name>
    <dbReference type="NCBI Taxonomy" id="450362"/>
    <lineage>
        <taxon>Bacteria</taxon>
        <taxon>Bacillati</taxon>
        <taxon>Bacillota</taxon>
        <taxon>Bacilli</taxon>
        <taxon>Bacillales</taxon>
        <taxon>Paenibacillaceae</taxon>
        <taxon>Paenibacillus</taxon>
    </lineage>
</organism>
<name>A0A329MJ06_9BACL</name>
<dbReference type="RefSeq" id="WP_113032225.1">
    <property type="nucleotide sequence ID" value="NZ_QMFB01000010.1"/>
</dbReference>
<evidence type="ECO:0000259" key="4">
    <source>
        <dbReference type="Pfam" id="PF24850"/>
    </source>
</evidence>
<dbReference type="GO" id="GO:0016874">
    <property type="term" value="F:ligase activity"/>
    <property type="evidence" value="ECO:0007669"/>
    <property type="project" value="UniProtKB-UniRule"/>
</dbReference>
<keyword evidence="6" id="KW-1185">Reference proteome</keyword>
<dbReference type="EMBL" id="QMFB01000010">
    <property type="protein sequence ID" value="RAV19795.1"/>
    <property type="molecule type" value="Genomic_DNA"/>
</dbReference>
<feature type="domain" description="Bacillithiol biosynthesis BshC C-terminal coiled-coil" evidence="4">
    <location>
        <begin position="382"/>
        <end position="539"/>
    </location>
</feature>
<dbReference type="HAMAP" id="MF_01867">
    <property type="entry name" value="BshC"/>
    <property type="match status" value="1"/>
</dbReference>
<dbReference type="AlphaFoldDB" id="A0A329MJ06"/>
<dbReference type="Pfam" id="PF10079">
    <property type="entry name" value="Rossmann-like_BshC"/>
    <property type="match status" value="1"/>
</dbReference>
<evidence type="ECO:0000313" key="6">
    <source>
        <dbReference type="Proteomes" id="UP000250369"/>
    </source>
</evidence>
<dbReference type="InterPro" id="IPR055399">
    <property type="entry name" value="CC_BshC"/>
</dbReference>
<dbReference type="EC" id="6.-.-.-" evidence="2"/>
<dbReference type="PIRSF" id="PIRSF012535">
    <property type="entry name" value="UCP012535"/>
    <property type="match status" value="1"/>
</dbReference>
<dbReference type="Proteomes" id="UP000250369">
    <property type="component" value="Unassembled WGS sequence"/>
</dbReference>